<dbReference type="InterPro" id="IPR014068">
    <property type="entry name" value="Azurin"/>
</dbReference>
<evidence type="ECO:0000256" key="4">
    <source>
        <dbReference type="ARBA" id="ARBA00023008"/>
    </source>
</evidence>
<dbReference type="PROSITE" id="PS00196">
    <property type="entry name" value="COPPER_BLUE"/>
    <property type="match status" value="1"/>
</dbReference>
<evidence type="ECO:0000256" key="5">
    <source>
        <dbReference type="SAM" id="SignalP"/>
    </source>
</evidence>
<dbReference type="PANTHER" id="PTHR38439:SF2">
    <property type="entry name" value="OUTER MEMBRANE PROTEIN H.8"/>
    <property type="match status" value="1"/>
</dbReference>
<keyword evidence="1" id="KW-0813">Transport</keyword>
<dbReference type="Proteomes" id="UP000184048">
    <property type="component" value="Unassembled WGS sequence"/>
</dbReference>
<dbReference type="SUPFAM" id="SSF49503">
    <property type="entry name" value="Cupredoxins"/>
    <property type="match status" value="1"/>
</dbReference>
<keyword evidence="4" id="KW-0186">Copper</keyword>
<evidence type="ECO:0000259" key="6">
    <source>
        <dbReference type="Pfam" id="PF00127"/>
    </source>
</evidence>
<keyword evidence="2" id="KW-0479">Metal-binding</keyword>
<feature type="domain" description="Blue (type 1) copper" evidence="6">
    <location>
        <begin position="53"/>
        <end position="163"/>
    </location>
</feature>
<feature type="chain" id="PRO_5013064452" evidence="5">
    <location>
        <begin position="20"/>
        <end position="165"/>
    </location>
</feature>
<dbReference type="STRING" id="1121884.SAMN02745131_00269"/>
<sequence>MKKLLVLSALALPFFFASCGNNEQKKTEETTTTTAKPSEAPAANVSNVIELTANDQLKFSTIELNVKAGEKVTLTLKNVGTMPKESMAHNFVLLKDGTDLAAFAKEAISAPEHIPAGDANILAHTKLLGPGESDTIEFTVPAGSYTFICSFPGHYQSMTGVLTAQ</sequence>
<evidence type="ECO:0000256" key="1">
    <source>
        <dbReference type="ARBA" id="ARBA00022448"/>
    </source>
</evidence>
<dbReference type="CDD" id="cd13922">
    <property type="entry name" value="Azurin"/>
    <property type="match status" value="1"/>
</dbReference>
<keyword evidence="8" id="KW-1185">Reference proteome</keyword>
<dbReference type="InterPro" id="IPR028871">
    <property type="entry name" value="BlueCu_1_BS"/>
</dbReference>
<name>A0A1M4SXQ7_9BACT</name>
<keyword evidence="3" id="KW-0249">Electron transport</keyword>
<keyword evidence="5" id="KW-0732">Signal</keyword>
<feature type="signal peptide" evidence="5">
    <location>
        <begin position="1"/>
        <end position="19"/>
    </location>
</feature>
<evidence type="ECO:0000256" key="2">
    <source>
        <dbReference type="ARBA" id="ARBA00022723"/>
    </source>
</evidence>
<evidence type="ECO:0000313" key="7">
    <source>
        <dbReference type="EMBL" id="SHE37004.1"/>
    </source>
</evidence>
<accession>A0A1M4SXQ7</accession>
<dbReference type="GO" id="GO:0005507">
    <property type="term" value="F:copper ion binding"/>
    <property type="evidence" value="ECO:0007669"/>
    <property type="project" value="InterPro"/>
</dbReference>
<reference evidence="7 8" key="1">
    <citation type="submission" date="2016-11" db="EMBL/GenBank/DDBJ databases">
        <authorList>
            <person name="Jaros S."/>
            <person name="Januszkiewicz K."/>
            <person name="Wedrychowicz H."/>
        </authorList>
    </citation>
    <scope>NUCLEOTIDE SEQUENCE [LARGE SCALE GENOMIC DNA]</scope>
    <source>
        <strain evidence="7 8">DSM 18119</strain>
    </source>
</reference>
<dbReference type="RefSeq" id="WP_072833426.1">
    <property type="nucleotide sequence ID" value="NZ_FQUU01000001.1"/>
</dbReference>
<gene>
    <name evidence="7" type="ORF">SAMN02745131_00269</name>
</gene>
<dbReference type="AlphaFoldDB" id="A0A1M4SXQ7"/>
<proteinExistence type="predicted"/>
<protein>
    <submittedName>
        <fullName evidence="7">Azurin</fullName>
    </submittedName>
</protein>
<dbReference type="InterPro" id="IPR008972">
    <property type="entry name" value="Cupredoxin"/>
</dbReference>
<dbReference type="PROSITE" id="PS51257">
    <property type="entry name" value="PROKAR_LIPOPROTEIN"/>
    <property type="match status" value="1"/>
</dbReference>
<dbReference type="EMBL" id="FQUU01000001">
    <property type="protein sequence ID" value="SHE37004.1"/>
    <property type="molecule type" value="Genomic_DNA"/>
</dbReference>
<organism evidence="7 8">
    <name type="scientific">Flavisolibacter ginsengisoli DSM 18119</name>
    <dbReference type="NCBI Taxonomy" id="1121884"/>
    <lineage>
        <taxon>Bacteria</taxon>
        <taxon>Pseudomonadati</taxon>
        <taxon>Bacteroidota</taxon>
        <taxon>Chitinophagia</taxon>
        <taxon>Chitinophagales</taxon>
        <taxon>Chitinophagaceae</taxon>
        <taxon>Flavisolibacter</taxon>
    </lineage>
</organism>
<dbReference type="PANTHER" id="PTHR38439">
    <property type="entry name" value="AURACYANIN-B"/>
    <property type="match status" value="1"/>
</dbReference>
<dbReference type="GO" id="GO:0009055">
    <property type="term" value="F:electron transfer activity"/>
    <property type="evidence" value="ECO:0007669"/>
    <property type="project" value="InterPro"/>
</dbReference>
<evidence type="ECO:0000256" key="3">
    <source>
        <dbReference type="ARBA" id="ARBA00022982"/>
    </source>
</evidence>
<dbReference type="InterPro" id="IPR050845">
    <property type="entry name" value="Cu-binding_ET"/>
</dbReference>
<dbReference type="OrthoDB" id="9808161at2"/>
<dbReference type="Gene3D" id="2.60.40.420">
    <property type="entry name" value="Cupredoxins - blue copper proteins"/>
    <property type="match status" value="1"/>
</dbReference>
<dbReference type="InterPro" id="IPR000923">
    <property type="entry name" value="BlueCu_1"/>
</dbReference>
<dbReference type="Pfam" id="PF00127">
    <property type="entry name" value="Copper-bind"/>
    <property type="match status" value="1"/>
</dbReference>
<evidence type="ECO:0000313" key="8">
    <source>
        <dbReference type="Proteomes" id="UP000184048"/>
    </source>
</evidence>